<dbReference type="EMBL" id="JDVG02000464">
    <property type="protein sequence ID" value="KFB71945.1"/>
    <property type="molecule type" value="Genomic_DNA"/>
</dbReference>
<accession>A0A080LW32</accession>
<dbReference type="Proteomes" id="UP000020077">
    <property type="component" value="Unassembled WGS sequence"/>
</dbReference>
<gene>
    <name evidence="1" type="ORF">AW09_002900</name>
</gene>
<dbReference type="AntiFam" id="ANF00204">
    <property type="entry name" value="Shadow ORF (opposite rpsA)"/>
</dbReference>
<organism evidence="1 2">
    <name type="scientific">Candidatus Accumulibacter phosphatis</name>
    <dbReference type="NCBI Taxonomy" id="327160"/>
    <lineage>
        <taxon>Bacteria</taxon>
        <taxon>Pseudomonadati</taxon>
        <taxon>Pseudomonadota</taxon>
        <taxon>Betaproteobacteria</taxon>
        <taxon>Candidatus Accumulibacter</taxon>
    </lineage>
</organism>
<comment type="caution">
    <text evidence="1">The sequence shown here is derived from an EMBL/GenBank/DDBJ whole genome shotgun (WGS) entry which is preliminary data.</text>
</comment>
<proteinExistence type="predicted"/>
<protein>
    <submittedName>
        <fullName evidence="1">Uncharacterized protein</fullName>
    </submittedName>
</protein>
<evidence type="ECO:0000313" key="1">
    <source>
        <dbReference type="EMBL" id="KFB71945.1"/>
    </source>
</evidence>
<name>A0A080LW32_9PROT</name>
<reference evidence="1 2" key="1">
    <citation type="submission" date="2014-02" db="EMBL/GenBank/DDBJ databases">
        <title>Expanding our view of genomic diversity in Candidatus Accumulibacter clades.</title>
        <authorList>
            <person name="Skennerton C.T."/>
            <person name="Barr J.J."/>
            <person name="Slater F.R."/>
            <person name="Bond P.L."/>
            <person name="Tyson G.W."/>
        </authorList>
    </citation>
    <scope>NUCLEOTIDE SEQUENCE [LARGE SCALE GENOMIC DNA]</scope>
    <source>
        <strain evidence="2">BA-91</strain>
    </source>
</reference>
<sequence length="223" mass="24073">MQQAIDAAQVNESAVIGDVLDHTLDDAAFLEGRQQCIALFANTGLEDGTAGNDDVVALAVEFDDLEFVGLAFVRGGVLDRTHVHQRTRQEGANAVGHYRQSALDLAGDGAGYQAAVVEGLFECIPRRDAFGTVARQAGFTETVFELLDGDLDEIPDLDFEFALVTQEFFNINVALGLETGIDNHKVLVDAHDFRGDDLSGTHFLTTEALLEEFGKTFKHGGIS</sequence>
<evidence type="ECO:0000313" key="2">
    <source>
        <dbReference type="Proteomes" id="UP000020077"/>
    </source>
</evidence>
<dbReference type="AlphaFoldDB" id="A0A080LW32"/>